<gene>
    <name evidence="2" type="ORF">B5D82_07860</name>
</gene>
<evidence type="ECO:0000313" key="2">
    <source>
        <dbReference type="EMBL" id="ASP47677.1"/>
    </source>
</evidence>
<name>A0A222G702_9GAMM</name>
<evidence type="ECO:0000313" key="3">
    <source>
        <dbReference type="Proteomes" id="UP000202259"/>
    </source>
</evidence>
<dbReference type="EMBL" id="CP020465">
    <property type="protein sequence ID" value="ASP47677.1"/>
    <property type="molecule type" value="Genomic_DNA"/>
</dbReference>
<accession>A0A222G702</accession>
<dbReference type="KEGG" id="cber:B5D82_07860"/>
<feature type="chain" id="PRO_5012985241" description="DUF4397 domain-containing protein" evidence="1">
    <location>
        <begin position="27"/>
        <end position="506"/>
    </location>
</feature>
<keyword evidence="1" id="KW-0732">Signal</keyword>
<organism evidence="2 3">
    <name type="scientific">Cognaticolwellia beringensis</name>
    <dbReference type="NCBI Taxonomy" id="1967665"/>
    <lineage>
        <taxon>Bacteria</taxon>
        <taxon>Pseudomonadati</taxon>
        <taxon>Pseudomonadota</taxon>
        <taxon>Gammaproteobacteria</taxon>
        <taxon>Alteromonadales</taxon>
        <taxon>Colwelliaceae</taxon>
        <taxon>Cognaticolwellia</taxon>
    </lineage>
</organism>
<dbReference type="OrthoDB" id="5758965at2"/>
<dbReference type="Proteomes" id="UP000202259">
    <property type="component" value="Chromosome"/>
</dbReference>
<evidence type="ECO:0008006" key="4">
    <source>
        <dbReference type="Google" id="ProtNLM"/>
    </source>
</evidence>
<proteinExistence type="predicted"/>
<protein>
    <recommendedName>
        <fullName evidence="4">DUF4397 domain-containing protein</fullName>
    </recommendedName>
</protein>
<dbReference type="PROSITE" id="PS51257">
    <property type="entry name" value="PROKAR_LIPOPROTEIN"/>
    <property type="match status" value="1"/>
</dbReference>
<dbReference type="RefSeq" id="WP_081150546.1">
    <property type="nucleotide sequence ID" value="NZ_CP020465.1"/>
</dbReference>
<feature type="signal peptide" evidence="1">
    <location>
        <begin position="1"/>
        <end position="26"/>
    </location>
</feature>
<reference evidence="2 3" key="1">
    <citation type="submission" date="2017-08" db="EMBL/GenBank/DDBJ databases">
        <title>Complete genome of Colwellia sp. NB097-1, a psychrophile bacterium ioslated from Bering Sea.</title>
        <authorList>
            <person name="Chen X."/>
        </authorList>
    </citation>
    <scope>NUCLEOTIDE SEQUENCE [LARGE SCALE GENOMIC DNA]</scope>
    <source>
        <strain evidence="2 3">NB097-1</strain>
    </source>
</reference>
<keyword evidence="3" id="KW-1185">Reference proteome</keyword>
<evidence type="ECO:0000256" key="1">
    <source>
        <dbReference type="SAM" id="SignalP"/>
    </source>
</evidence>
<dbReference type="AlphaFoldDB" id="A0A222G702"/>
<sequence>MCFKSNLFSTISPSKVLIISLALALAACGGSSDSSNVGYVKFYNSSKNAPDIILTLDQDLASDDDDDADNFEVTFNGVAYTEALSVFEIDTDSYFYEMGWQDEDSSDRDDLEVIAEGQIKVTKDTIQLLVLTDDITAPQVDTYSIDVLDDDEDEDNDLFNLRVLNLHPDSAGVDFYMSESDETFNEATLVGQFNYRQLSENQKFDQDEYIFYITKSGTQEVLFTSDDIDYAYPAQYVMIVRENTGSGTSPYAMDRMSNSSITEYLDTDSEAQFRAYNAIREHALIPNYTGTLDIYINGVDDEAEISALEIGSFSETKIQNKGDYSLDLLIPGSTERLLSNHLLSLAENTNKTVFFYLNEEDVDLDGDGNVDENNDGIVDEIEITIKSLVVANSTRESIYDHQITMIDLVDSEDFNFVKFYFVRSDETIETALYSRSAVYTQPESIYLQNNTYQVFAIAEVDSSEVILSSFQLTLDEDSDELFLIVEADDDSPTGYRIEMIKQTEDE</sequence>